<accession>A0A4U5PFW3</accession>
<keyword evidence="2" id="KW-0813">Transport</keyword>
<dbReference type="OrthoDB" id="301415at2759"/>
<reference evidence="13 14" key="1">
    <citation type="journal article" date="2015" name="Genome Biol.">
        <title>Comparative genomics of Steinernema reveals deeply conserved gene regulatory networks.</title>
        <authorList>
            <person name="Dillman A.R."/>
            <person name="Macchietto M."/>
            <person name="Porter C.F."/>
            <person name="Rogers A."/>
            <person name="Williams B."/>
            <person name="Antoshechkin I."/>
            <person name="Lee M.M."/>
            <person name="Goodwin Z."/>
            <person name="Lu X."/>
            <person name="Lewis E.E."/>
            <person name="Goodrich-Blair H."/>
            <person name="Stock S.P."/>
            <person name="Adams B.J."/>
            <person name="Sternberg P.W."/>
            <person name="Mortazavi A."/>
        </authorList>
    </citation>
    <scope>NUCLEOTIDE SEQUENCE [LARGE SCALE GENOMIC DNA]</scope>
    <source>
        <strain evidence="13 14">ALL</strain>
    </source>
</reference>
<feature type="transmembrane region" description="Helical" evidence="9">
    <location>
        <begin position="1025"/>
        <end position="1041"/>
    </location>
</feature>
<feature type="compositionally biased region" description="Basic residues" evidence="8">
    <location>
        <begin position="958"/>
        <end position="969"/>
    </location>
</feature>
<evidence type="ECO:0000256" key="2">
    <source>
        <dbReference type="ARBA" id="ARBA00022448"/>
    </source>
</evidence>
<dbReference type="PANTHER" id="PTHR13800:SF1">
    <property type="entry name" value="TRANSIENT RECEPTOR POTENTIAL CATION CHANNEL TRPM"/>
    <property type="match status" value="1"/>
</dbReference>
<reference evidence="13 14" key="2">
    <citation type="journal article" date="2019" name="G3 (Bethesda)">
        <title>Hybrid Assembly of the Genome of the Entomopathogenic Nematode Steinernema carpocapsae Identifies the X-Chromosome.</title>
        <authorList>
            <person name="Serra L."/>
            <person name="Macchietto M."/>
            <person name="Macias-Munoz A."/>
            <person name="McGill C.J."/>
            <person name="Rodriguez I.M."/>
            <person name="Rodriguez B."/>
            <person name="Murad R."/>
            <person name="Mortazavi A."/>
        </authorList>
    </citation>
    <scope>NUCLEOTIDE SEQUENCE [LARGE SCALE GENOMIC DNA]</scope>
    <source>
        <strain evidence="13 14">ALL</strain>
    </source>
</reference>
<protein>
    <recommendedName>
        <fullName evidence="15">TRPM SLOG domain-containing protein</fullName>
    </recommendedName>
</protein>
<evidence type="ECO:0000256" key="7">
    <source>
        <dbReference type="ARBA" id="ARBA00023303"/>
    </source>
</evidence>
<evidence type="ECO:0008006" key="15">
    <source>
        <dbReference type="Google" id="ProtNLM"/>
    </source>
</evidence>
<feature type="compositionally biased region" description="Basic and acidic residues" evidence="8">
    <location>
        <begin position="937"/>
        <end position="946"/>
    </location>
</feature>
<evidence type="ECO:0000256" key="6">
    <source>
        <dbReference type="ARBA" id="ARBA00023136"/>
    </source>
</evidence>
<evidence type="ECO:0000256" key="4">
    <source>
        <dbReference type="ARBA" id="ARBA00022989"/>
    </source>
</evidence>
<dbReference type="InterPro" id="IPR005821">
    <property type="entry name" value="Ion_trans_dom"/>
</dbReference>
<keyword evidence="5" id="KW-0406">Ion transport</keyword>
<sequence length="1576" mass="179412">MMTTLNATDGSLLPDRNRSSSISSAILCAAPRNSLCAGNSYSLTADSRSAVPWLEATHGKRKIRSGLKNTSLASFGVRFADKPDVFARTLSEKLTTPWIEQVFQKRECIKFIPDEKSDRCGCGRPNVAHSQLALSRFTTSMIKTGSDPKKWSIREHTLASRTDAFGTIEFQGGTHAHKAQYVRLGYDSAPEDIMYLMEKVWNLERPKLVITVHGGMNNFEVQDRLGRLFREGLLKAAQTTGAWIITSGVDSGVVRHVAQALDEAGISARMRSKIVTIGIAPWGLVKRRERFIGKDIVVPYDHHSFSSRNRYAILNDRHSYFLLVDNGTVGRYGADIVLRKRFEDYIAQKESLSYLARRVPIVCAVLEGGTCTIKAILQYLSSDPPVPVIVCDGSGRASDLLSFADKCVRAHGSLTDEVRAELLNLIGNLFRYSVEPAAQILDDILKCIEFKDLLTVYRLGEEKDKDVDHAILSALLRGQNLTPIDQLSLTLAWNRVDIARSDIFGAAHNVHDWPAHSLHNAMMDALLLDRVDFVQLLLENGVSLKKFLTIERLEQLYNSSYGTLSTLHHMLGEQINKSARSITLLEIGAVIEKLMGNAYRCVYTTRSFKSRYEKIRGKSQLKKIGSFHKRLTMNKISADKSRRKYGLRRPTDSSMSESDFKYPFNDLLLWAVLTRRHQMAKCFWQHGEEATAKALVAIRIYKCMSRQAANDYLEMEVSNELRQYAEEFRTLSLELLDNCYQQDDSSTMRLLTAELPNWGHHTCLSLAVIGNNKQFLAHPWVFQKKGLARQGDGGMSGNRETDRSLPASNLEMTPLRDFQTYPRPPVWPVLFLKHPLPNPPRRTVARRPPNPQVIAAILFPPSILLLNFKTPTITEGRELKERMEESSSEESDLSDYEKEAHEHHTLVVAKQINSLLKTKRSLANRLRSSAKPSTESTDLHNLEAQKKASFPSEPRSRSSSHAHHHSRHHSRTYQSMCSAWKKLYIFYKAPVTSFWVWSLSFAVFLFSLIYVVLIESPEKPTNIEWFLFAYVSCIGLEHFRKLMTLESSSFLEKVRVFFNRYWNILTAFAVVTFFIGFAFRCQPSTRHTYGRVILACNSVLWHMKLLDFLSVHPKIGPYITMAAKMVLNMSYIIVILLVTLMAFGVAKQSITFPHEKWSWLLVRNIFYKPYFMLYGEVYAGEIDTCGDEGVNCVPGGWIPPILMTIFLLVANILLINMLIAIFNHIFNETNAMSQQVWLFQRYQQVMEYENTPVVPPPFIILIHLFMLLRFLTTCARKRKYSRIHRKRNCKSVLDFAIKVYLDEDELRQLHDFEEDCMDDLSRKKQHIRTINTEQRIQRTAESTETIAMKLSDVVNENCVMKTQMCDLENRLESIEKNQHQILDLLMAMSKRDHLDFRKTSSPNIHMERIERPRIIVEPLREASQESSAAESLERAQPSLRISRVDSFPNSHSPANSSRRSSKNRKASYTSITDHILLRNLSATQVAGSPSPSAKSSFFERETEMAIDDGDLSGDEHIGFACSQRSRQVSMTISADMNQMKSEFNIPAEGFVVPSDESVPSSDESIPDIVIEKACNF</sequence>
<name>A0A4U5PFW3_STECR</name>
<comment type="subcellular location">
    <subcellularLocation>
        <location evidence="1">Membrane</location>
        <topology evidence="1">Multi-pass membrane protein</topology>
    </subcellularLocation>
</comment>
<feature type="compositionally biased region" description="Polar residues" evidence="8">
    <location>
        <begin position="926"/>
        <end position="936"/>
    </location>
</feature>
<keyword evidence="4 9" id="KW-1133">Transmembrane helix</keyword>
<dbReference type="STRING" id="34508.A0A4U5PFW3"/>
<dbReference type="GO" id="GO:0030001">
    <property type="term" value="P:metal ion transport"/>
    <property type="evidence" value="ECO:0007669"/>
    <property type="project" value="TreeGrafter"/>
</dbReference>
<organism evidence="13 14">
    <name type="scientific">Steinernema carpocapsae</name>
    <name type="common">Entomopathogenic nematode</name>
    <dbReference type="NCBI Taxonomy" id="34508"/>
    <lineage>
        <taxon>Eukaryota</taxon>
        <taxon>Metazoa</taxon>
        <taxon>Ecdysozoa</taxon>
        <taxon>Nematoda</taxon>
        <taxon>Chromadorea</taxon>
        <taxon>Rhabditida</taxon>
        <taxon>Tylenchina</taxon>
        <taxon>Panagrolaimomorpha</taxon>
        <taxon>Strongyloidoidea</taxon>
        <taxon>Steinernematidae</taxon>
        <taxon>Steinernema</taxon>
    </lineage>
</organism>
<dbReference type="PANTHER" id="PTHR13800">
    <property type="entry name" value="TRANSIENT RECEPTOR POTENTIAL CATION CHANNEL, SUBFAMILY M, MEMBER 6"/>
    <property type="match status" value="1"/>
</dbReference>
<dbReference type="GO" id="GO:0005886">
    <property type="term" value="C:plasma membrane"/>
    <property type="evidence" value="ECO:0007669"/>
    <property type="project" value="TreeGrafter"/>
</dbReference>
<feature type="domain" description="TRPM SLOG" evidence="11">
    <location>
        <begin position="179"/>
        <end position="447"/>
    </location>
</feature>
<feature type="transmembrane region" description="Helical" evidence="9">
    <location>
        <begin position="1126"/>
        <end position="1146"/>
    </location>
</feature>
<comment type="caution">
    <text evidence="13">The sequence shown here is derived from an EMBL/GenBank/DDBJ whole genome shotgun (WGS) entry which is preliminary data.</text>
</comment>
<keyword evidence="7" id="KW-0407">Ion channel</keyword>
<evidence type="ECO:0000259" key="12">
    <source>
        <dbReference type="Pfam" id="PF25508"/>
    </source>
</evidence>
<dbReference type="EMBL" id="AZBU02000002">
    <property type="protein sequence ID" value="TKR95141.1"/>
    <property type="molecule type" value="Genomic_DNA"/>
</dbReference>
<dbReference type="Proteomes" id="UP000298663">
    <property type="component" value="Unassembled WGS sequence"/>
</dbReference>
<evidence type="ECO:0000313" key="13">
    <source>
        <dbReference type="EMBL" id="TKR95141.1"/>
    </source>
</evidence>
<feature type="transmembrane region" description="Helical" evidence="9">
    <location>
        <begin position="1205"/>
        <end position="1226"/>
    </location>
</feature>
<feature type="region of interest" description="Disordered" evidence="8">
    <location>
        <begin position="878"/>
        <end position="899"/>
    </location>
</feature>
<proteinExistence type="predicted"/>
<feature type="region of interest" description="Disordered" evidence="8">
    <location>
        <begin position="1420"/>
        <end position="1465"/>
    </location>
</feature>
<dbReference type="Pfam" id="PF00520">
    <property type="entry name" value="Ion_trans"/>
    <property type="match status" value="1"/>
</dbReference>
<evidence type="ECO:0000256" key="1">
    <source>
        <dbReference type="ARBA" id="ARBA00004141"/>
    </source>
</evidence>
<feature type="compositionally biased region" description="Low complexity" evidence="8">
    <location>
        <begin position="1424"/>
        <end position="1436"/>
    </location>
</feature>
<keyword evidence="14" id="KW-1185">Reference proteome</keyword>
<evidence type="ECO:0000256" key="3">
    <source>
        <dbReference type="ARBA" id="ARBA00022692"/>
    </source>
</evidence>
<feature type="transmembrane region" description="Helical" evidence="9">
    <location>
        <begin position="1061"/>
        <end position="1081"/>
    </location>
</feature>
<dbReference type="GO" id="GO:0005261">
    <property type="term" value="F:monoatomic cation channel activity"/>
    <property type="evidence" value="ECO:0007669"/>
    <property type="project" value="TreeGrafter"/>
</dbReference>
<feature type="region of interest" description="Disordered" evidence="8">
    <location>
        <begin position="926"/>
        <end position="969"/>
    </location>
</feature>
<feature type="compositionally biased region" description="Low complexity" evidence="8">
    <location>
        <begin position="1448"/>
        <end position="1458"/>
    </location>
</feature>
<evidence type="ECO:0000259" key="11">
    <source>
        <dbReference type="Pfam" id="PF18139"/>
    </source>
</evidence>
<evidence type="ECO:0000256" key="5">
    <source>
        <dbReference type="ARBA" id="ARBA00023065"/>
    </source>
</evidence>
<dbReference type="Pfam" id="PF25508">
    <property type="entry name" value="TRPM2"/>
    <property type="match status" value="1"/>
</dbReference>
<gene>
    <name evidence="13" type="ORF">L596_009349</name>
</gene>
<feature type="transmembrane region" description="Helical" evidence="9">
    <location>
        <begin position="994"/>
        <end position="1013"/>
    </location>
</feature>
<dbReference type="InterPro" id="IPR057366">
    <property type="entry name" value="TRPM-like"/>
</dbReference>
<keyword evidence="3 9" id="KW-0812">Transmembrane</keyword>
<feature type="transmembrane region" description="Helical" evidence="9">
    <location>
        <begin position="1253"/>
        <end position="1272"/>
    </location>
</feature>
<dbReference type="InterPro" id="IPR041491">
    <property type="entry name" value="TRPM_SLOG"/>
</dbReference>
<evidence type="ECO:0000256" key="9">
    <source>
        <dbReference type="SAM" id="Phobius"/>
    </source>
</evidence>
<dbReference type="InterPro" id="IPR050927">
    <property type="entry name" value="TRPM"/>
</dbReference>
<evidence type="ECO:0000259" key="10">
    <source>
        <dbReference type="Pfam" id="PF00520"/>
    </source>
</evidence>
<feature type="domain" description="Ion transport" evidence="10">
    <location>
        <begin position="996"/>
        <end position="1232"/>
    </location>
</feature>
<keyword evidence="6 9" id="KW-0472">Membrane</keyword>
<evidence type="ECO:0000313" key="14">
    <source>
        <dbReference type="Proteomes" id="UP000298663"/>
    </source>
</evidence>
<feature type="domain" description="TRPM-like" evidence="12">
    <location>
        <begin position="511"/>
        <end position="778"/>
    </location>
</feature>
<evidence type="ECO:0000256" key="8">
    <source>
        <dbReference type="SAM" id="MobiDB-lite"/>
    </source>
</evidence>
<dbReference type="Pfam" id="PF18139">
    <property type="entry name" value="LSDAT_euk"/>
    <property type="match status" value="1"/>
</dbReference>